<evidence type="ECO:0000313" key="2">
    <source>
        <dbReference type="EMBL" id="KAF8767188.1"/>
    </source>
</evidence>
<comment type="caution">
    <text evidence="2">The sequence shown here is derived from an EMBL/GenBank/DDBJ whole genome shotgun (WGS) entry which is preliminary data.</text>
</comment>
<evidence type="ECO:0000256" key="1">
    <source>
        <dbReference type="SAM" id="Phobius"/>
    </source>
</evidence>
<feature type="transmembrane region" description="Helical" evidence="1">
    <location>
        <begin position="74"/>
        <end position="96"/>
    </location>
</feature>
<keyword evidence="1" id="KW-0472">Membrane</keyword>
<feature type="transmembrane region" description="Helical" evidence="1">
    <location>
        <begin position="12"/>
        <end position="35"/>
    </location>
</feature>
<feature type="transmembrane region" description="Helical" evidence="1">
    <location>
        <begin position="137"/>
        <end position="160"/>
    </location>
</feature>
<protein>
    <submittedName>
        <fullName evidence="2">Uncharacterized protein</fullName>
    </submittedName>
</protein>
<accession>A0A8T0E746</accession>
<feature type="transmembrane region" description="Helical" evidence="1">
    <location>
        <begin position="166"/>
        <end position="189"/>
    </location>
</feature>
<name>A0A8T0E746_ARGBR</name>
<reference evidence="2" key="1">
    <citation type="journal article" date="2020" name="bioRxiv">
        <title>Chromosome-level reference genome of the European wasp spider Argiope bruennichi: a resource for studies on range expansion and evolutionary adaptation.</title>
        <authorList>
            <person name="Sheffer M.M."/>
            <person name="Hoppe A."/>
            <person name="Krehenwinkel H."/>
            <person name="Uhl G."/>
            <person name="Kuss A.W."/>
            <person name="Jensen L."/>
            <person name="Jensen C."/>
            <person name="Gillespie R.G."/>
            <person name="Hoff K.J."/>
            <person name="Prost S."/>
        </authorList>
    </citation>
    <scope>NUCLEOTIDE SEQUENCE</scope>
</reference>
<dbReference type="AlphaFoldDB" id="A0A8T0E746"/>
<keyword evidence="1" id="KW-1133">Transmembrane helix</keyword>
<organism evidence="2 3">
    <name type="scientific">Argiope bruennichi</name>
    <name type="common">Wasp spider</name>
    <name type="synonym">Aranea bruennichi</name>
    <dbReference type="NCBI Taxonomy" id="94029"/>
    <lineage>
        <taxon>Eukaryota</taxon>
        <taxon>Metazoa</taxon>
        <taxon>Ecdysozoa</taxon>
        <taxon>Arthropoda</taxon>
        <taxon>Chelicerata</taxon>
        <taxon>Arachnida</taxon>
        <taxon>Araneae</taxon>
        <taxon>Araneomorphae</taxon>
        <taxon>Entelegynae</taxon>
        <taxon>Araneoidea</taxon>
        <taxon>Araneidae</taxon>
        <taxon>Argiope</taxon>
    </lineage>
</organism>
<evidence type="ECO:0000313" key="3">
    <source>
        <dbReference type="Proteomes" id="UP000807504"/>
    </source>
</evidence>
<keyword evidence="3" id="KW-1185">Reference proteome</keyword>
<keyword evidence="1" id="KW-0812">Transmembrane</keyword>
<reference evidence="2" key="2">
    <citation type="submission" date="2020-06" db="EMBL/GenBank/DDBJ databases">
        <authorList>
            <person name="Sheffer M."/>
        </authorList>
    </citation>
    <scope>NUCLEOTIDE SEQUENCE</scope>
</reference>
<gene>
    <name evidence="2" type="ORF">HNY73_020176</name>
</gene>
<proteinExistence type="predicted"/>
<sequence length="269" mass="30784">MLRHHLSRKCIQVTNLILVLIFSFPMALAAVYAYLAYEAEDVASLWIYGYDIYNKNYRAAVHFICSYTYFANCAGFPCHVTLSVCLLVHNYGYILIRMKKHLSTVHITDATVMHSRILEDYSIMEEKFRVLQDSLSFPLFLLLLICFLNLFTVLSAGLQLDIAAHHMVELCSCTVTGTAILFTLAYFCCKISDQAMEMKVTVGSFIDKHQFSYFKGVKDVFLLYRVEKKDVIYLSACGIINFKRNFLPSVVGTLFTYGLLISNLKVKRD</sequence>
<dbReference type="EMBL" id="JABXBU010002230">
    <property type="protein sequence ID" value="KAF8767188.1"/>
    <property type="molecule type" value="Genomic_DNA"/>
</dbReference>
<dbReference type="Proteomes" id="UP000807504">
    <property type="component" value="Unassembled WGS sequence"/>
</dbReference>